<name>A0ABV3P5J0_9ACTN</name>
<sequence length="136" mass="14102">MTVEHVGSTAVPGLAAKPVLDVDVVVPDATARRAAGQALAGAGWRPEGDLGIEGRDAFAARPGLPPHHLYVVVDGSPAHRDHVDLRDHLRSHPADALVYAAVKRAAAHLLPHDRAGCQAAKAHAVEALLARARGAP</sequence>
<dbReference type="PANTHER" id="PTHR34822">
    <property type="entry name" value="GRPB DOMAIN PROTEIN (AFU_ORTHOLOGUE AFUA_1G01530)"/>
    <property type="match status" value="1"/>
</dbReference>
<comment type="caution">
    <text evidence="1">The sequence shown here is derived from an EMBL/GenBank/DDBJ whole genome shotgun (WGS) entry which is preliminary data.</text>
</comment>
<evidence type="ECO:0000313" key="2">
    <source>
        <dbReference type="Proteomes" id="UP001555826"/>
    </source>
</evidence>
<gene>
    <name evidence="1" type="ORF">AB1207_09005</name>
</gene>
<dbReference type="Gene3D" id="3.30.460.10">
    <property type="entry name" value="Beta Polymerase, domain 2"/>
    <property type="match status" value="1"/>
</dbReference>
<proteinExistence type="predicted"/>
<accession>A0ABV3P5J0</accession>
<reference evidence="1 2" key="1">
    <citation type="submission" date="2024-07" db="EMBL/GenBank/DDBJ databases">
        <authorList>
            <person name="Thanompreechachai J."/>
            <person name="Duangmal K."/>
        </authorList>
    </citation>
    <scope>NUCLEOTIDE SEQUENCE [LARGE SCALE GENOMIC DNA]</scope>
    <source>
        <strain evidence="1 2">KCTC 19886</strain>
    </source>
</reference>
<dbReference type="Pfam" id="PF04229">
    <property type="entry name" value="GrpB"/>
    <property type="match status" value="1"/>
</dbReference>
<dbReference type="SUPFAM" id="SSF81301">
    <property type="entry name" value="Nucleotidyltransferase"/>
    <property type="match status" value="1"/>
</dbReference>
<keyword evidence="2" id="KW-1185">Reference proteome</keyword>
<protein>
    <submittedName>
        <fullName evidence="1">GrpB family protein</fullName>
    </submittedName>
</protein>
<dbReference type="InterPro" id="IPR043519">
    <property type="entry name" value="NT_sf"/>
</dbReference>
<dbReference type="Proteomes" id="UP001555826">
    <property type="component" value="Unassembled WGS sequence"/>
</dbReference>
<dbReference type="PANTHER" id="PTHR34822:SF1">
    <property type="entry name" value="GRPB FAMILY PROTEIN"/>
    <property type="match status" value="1"/>
</dbReference>
<dbReference type="RefSeq" id="WP_367637720.1">
    <property type="nucleotide sequence ID" value="NZ_JBFNQN010000005.1"/>
</dbReference>
<dbReference type="EMBL" id="JBFNQN010000005">
    <property type="protein sequence ID" value="MEW9264885.1"/>
    <property type="molecule type" value="Genomic_DNA"/>
</dbReference>
<evidence type="ECO:0000313" key="1">
    <source>
        <dbReference type="EMBL" id="MEW9264885.1"/>
    </source>
</evidence>
<organism evidence="1 2">
    <name type="scientific">Kineococcus endophyticus</name>
    <dbReference type="NCBI Taxonomy" id="1181883"/>
    <lineage>
        <taxon>Bacteria</taxon>
        <taxon>Bacillati</taxon>
        <taxon>Actinomycetota</taxon>
        <taxon>Actinomycetes</taxon>
        <taxon>Kineosporiales</taxon>
        <taxon>Kineosporiaceae</taxon>
        <taxon>Kineococcus</taxon>
    </lineage>
</organism>
<dbReference type="InterPro" id="IPR007344">
    <property type="entry name" value="GrpB/CoaE"/>
</dbReference>